<dbReference type="PANTHER" id="PTHR10131">
    <property type="entry name" value="TNF RECEPTOR ASSOCIATED FACTOR"/>
    <property type="match status" value="1"/>
</dbReference>
<comment type="caution">
    <text evidence="23">The sequence shown here is derived from an EMBL/GenBank/DDBJ whole genome shotgun (WGS) entry which is preliminary data.</text>
</comment>
<evidence type="ECO:0000256" key="19">
    <source>
        <dbReference type="SAM" id="MobiDB-lite"/>
    </source>
</evidence>
<comment type="similarity">
    <text evidence="6">Belongs to the TNF receptor-associated factor family. A subfamily.</text>
</comment>
<dbReference type="AlphaFoldDB" id="A0A9Q1HPK9"/>
<dbReference type="InterPro" id="IPR013083">
    <property type="entry name" value="Znf_RING/FYVE/PHD"/>
</dbReference>
<dbReference type="GO" id="GO:0061630">
    <property type="term" value="F:ubiquitin protein ligase activity"/>
    <property type="evidence" value="ECO:0007669"/>
    <property type="project" value="UniProtKB-EC"/>
</dbReference>
<dbReference type="EC" id="2.3.2.27" evidence="16"/>
<dbReference type="SUPFAM" id="SSF57850">
    <property type="entry name" value="RING/U-box"/>
    <property type="match status" value="1"/>
</dbReference>
<dbReference type="Proteomes" id="UP001152803">
    <property type="component" value="Unassembled WGS sequence"/>
</dbReference>
<keyword evidence="8" id="KW-0551">Lipid droplet</keyword>
<evidence type="ECO:0000256" key="13">
    <source>
        <dbReference type="ARBA" id="ARBA00022786"/>
    </source>
</evidence>
<dbReference type="InterPro" id="IPR012227">
    <property type="entry name" value="TNF_rcpt-assoc_TRAF_met"/>
</dbReference>
<evidence type="ECO:0000256" key="15">
    <source>
        <dbReference type="ARBA" id="ARBA00023242"/>
    </source>
</evidence>
<dbReference type="Pfam" id="PF02176">
    <property type="entry name" value="zf-TRAF"/>
    <property type="match status" value="2"/>
</dbReference>
<evidence type="ECO:0000256" key="4">
    <source>
        <dbReference type="ARBA" id="ARBA00004544"/>
    </source>
</evidence>
<evidence type="ECO:0000256" key="2">
    <source>
        <dbReference type="ARBA" id="ARBA00004123"/>
    </source>
</evidence>
<evidence type="ECO:0000256" key="11">
    <source>
        <dbReference type="ARBA" id="ARBA00022737"/>
    </source>
</evidence>
<organism evidence="23 24">
    <name type="scientific">Conger conger</name>
    <name type="common">Conger eel</name>
    <name type="synonym">Muraena conger</name>
    <dbReference type="NCBI Taxonomy" id="82655"/>
    <lineage>
        <taxon>Eukaryota</taxon>
        <taxon>Metazoa</taxon>
        <taxon>Chordata</taxon>
        <taxon>Craniata</taxon>
        <taxon>Vertebrata</taxon>
        <taxon>Euteleostomi</taxon>
        <taxon>Actinopterygii</taxon>
        <taxon>Neopterygii</taxon>
        <taxon>Teleostei</taxon>
        <taxon>Anguilliformes</taxon>
        <taxon>Congridae</taxon>
        <taxon>Conger</taxon>
    </lineage>
</organism>
<keyword evidence="13" id="KW-0833">Ubl conjugation pathway</keyword>
<evidence type="ECO:0000256" key="10">
    <source>
        <dbReference type="ARBA" id="ARBA00022723"/>
    </source>
</evidence>
<dbReference type="PANTHER" id="PTHR10131:SF152">
    <property type="entry name" value="TNF RECEPTOR-ASSOCIATED FACTOR 6"/>
    <property type="match status" value="1"/>
</dbReference>
<protein>
    <recommendedName>
        <fullName evidence="16">TNF receptor-associated factor</fullName>
        <ecNumber evidence="16">2.3.2.27</ecNumber>
    </recommendedName>
</protein>
<keyword evidence="7 16" id="KW-0963">Cytoplasm</keyword>
<dbReference type="Pfam" id="PF00097">
    <property type="entry name" value="zf-C3HC4"/>
    <property type="match status" value="1"/>
</dbReference>
<feature type="domain" description="TRAF-type" evidence="22">
    <location>
        <begin position="231"/>
        <end position="286"/>
    </location>
</feature>
<feature type="zinc finger region" description="TRAF-type" evidence="17">
    <location>
        <begin position="231"/>
        <end position="286"/>
    </location>
</feature>
<keyword evidence="12 17" id="KW-0863">Zinc-finger</keyword>
<dbReference type="SMART" id="SM00061">
    <property type="entry name" value="MATH"/>
    <property type="match status" value="1"/>
</dbReference>
<dbReference type="FunFam" id="3.30.40.10:FF:000179">
    <property type="entry name" value="TNF receptor-associated factor"/>
    <property type="match status" value="1"/>
</dbReference>
<dbReference type="Gene3D" id="3.30.40.10">
    <property type="entry name" value="Zinc/RING finger domain, C3HC4 (zinc finger)"/>
    <property type="match status" value="3"/>
</dbReference>
<dbReference type="InterPro" id="IPR001841">
    <property type="entry name" value="Znf_RING"/>
</dbReference>
<dbReference type="InterPro" id="IPR008974">
    <property type="entry name" value="TRAF-like"/>
</dbReference>
<dbReference type="GO" id="GO:0008270">
    <property type="term" value="F:zinc ion binding"/>
    <property type="evidence" value="ECO:0007669"/>
    <property type="project" value="UniProtKB-UniRule"/>
</dbReference>
<evidence type="ECO:0000259" key="22">
    <source>
        <dbReference type="PROSITE" id="PS50145"/>
    </source>
</evidence>
<proteinExistence type="inferred from homology"/>
<keyword evidence="18" id="KW-0175">Coiled coil</keyword>
<dbReference type="GO" id="GO:0005811">
    <property type="term" value="C:lipid droplet"/>
    <property type="evidence" value="ECO:0007669"/>
    <property type="project" value="UniProtKB-SubCell"/>
</dbReference>
<dbReference type="SUPFAM" id="SSF49599">
    <property type="entry name" value="TRAF domain-like"/>
    <property type="match status" value="3"/>
</dbReference>
<dbReference type="PIRSF" id="PIRSF015614">
    <property type="entry name" value="TRAF"/>
    <property type="match status" value="1"/>
</dbReference>
<accession>A0A9Q1HPK9</accession>
<evidence type="ECO:0000256" key="16">
    <source>
        <dbReference type="PIRNR" id="PIRNR015614"/>
    </source>
</evidence>
<evidence type="ECO:0000256" key="5">
    <source>
        <dbReference type="ARBA" id="ARBA00004906"/>
    </source>
</evidence>
<evidence type="ECO:0000259" key="20">
    <source>
        <dbReference type="PROSITE" id="PS50089"/>
    </source>
</evidence>
<keyword evidence="24" id="KW-1185">Reference proteome</keyword>
<dbReference type="InterPro" id="IPR049342">
    <property type="entry name" value="TRAF1-6_MATH_dom"/>
</dbReference>
<keyword evidence="15" id="KW-0539">Nucleus</keyword>
<dbReference type="EMBL" id="JAFJMO010000017">
    <property type="protein sequence ID" value="KAJ8252636.1"/>
    <property type="molecule type" value="Genomic_DNA"/>
</dbReference>
<dbReference type="GO" id="GO:0042981">
    <property type="term" value="P:regulation of apoptotic process"/>
    <property type="evidence" value="ECO:0007669"/>
    <property type="project" value="InterPro"/>
</dbReference>
<dbReference type="OrthoDB" id="6475149at2759"/>
<comment type="pathway">
    <text evidence="5">Protein modification; protein ubiquitination.</text>
</comment>
<comment type="catalytic activity">
    <reaction evidence="1 16">
        <text>S-ubiquitinyl-[E2 ubiquitin-conjugating enzyme]-L-cysteine + [acceptor protein]-L-lysine = [E2 ubiquitin-conjugating enzyme]-L-cysteine + N(6)-ubiquitinyl-[acceptor protein]-L-lysine.</text>
        <dbReference type="EC" id="2.3.2.27"/>
    </reaction>
</comment>
<dbReference type="GO" id="GO:0031663">
    <property type="term" value="P:lipopolysaccharide-mediated signaling pathway"/>
    <property type="evidence" value="ECO:0007669"/>
    <property type="project" value="TreeGrafter"/>
</dbReference>
<dbReference type="PROSITE" id="PS00518">
    <property type="entry name" value="ZF_RING_1"/>
    <property type="match status" value="1"/>
</dbReference>
<keyword evidence="14 16" id="KW-0862">Zinc</keyword>
<dbReference type="InterPro" id="IPR017907">
    <property type="entry name" value="Znf_RING_CS"/>
</dbReference>
<evidence type="ECO:0000313" key="24">
    <source>
        <dbReference type="Proteomes" id="UP001152803"/>
    </source>
</evidence>
<keyword evidence="9" id="KW-0808">Transferase</keyword>
<dbReference type="PROSITE" id="PS50145">
    <property type="entry name" value="ZF_TRAF"/>
    <property type="match status" value="2"/>
</dbReference>
<dbReference type="GO" id="GO:0016567">
    <property type="term" value="P:protein ubiquitination"/>
    <property type="evidence" value="ECO:0007669"/>
    <property type="project" value="InterPro"/>
</dbReference>
<dbReference type="InterPro" id="IPR002083">
    <property type="entry name" value="MATH/TRAF_dom"/>
</dbReference>
<feature type="zinc finger region" description="TRAF-type" evidence="17">
    <location>
        <begin position="178"/>
        <end position="220"/>
    </location>
</feature>
<dbReference type="InterPro" id="IPR018957">
    <property type="entry name" value="Znf_C3HC4_RING-type"/>
</dbReference>
<evidence type="ECO:0000256" key="6">
    <source>
        <dbReference type="ARBA" id="ARBA00006608"/>
    </source>
</evidence>
<evidence type="ECO:0000256" key="3">
    <source>
        <dbReference type="ARBA" id="ARBA00004502"/>
    </source>
</evidence>
<evidence type="ECO:0000256" key="7">
    <source>
        <dbReference type="ARBA" id="ARBA00022490"/>
    </source>
</evidence>
<feature type="region of interest" description="Disordered" evidence="19">
    <location>
        <begin position="321"/>
        <end position="340"/>
    </location>
</feature>
<evidence type="ECO:0000256" key="18">
    <source>
        <dbReference type="SAM" id="Coils"/>
    </source>
</evidence>
<dbReference type="GO" id="GO:0045087">
    <property type="term" value="P:innate immune response"/>
    <property type="evidence" value="ECO:0007669"/>
    <property type="project" value="TreeGrafter"/>
</dbReference>
<dbReference type="PROSITE" id="PS50089">
    <property type="entry name" value="ZF_RING_2"/>
    <property type="match status" value="1"/>
</dbReference>
<keyword evidence="10 16" id="KW-0479">Metal-binding</keyword>
<dbReference type="Gene3D" id="2.60.210.10">
    <property type="entry name" value="Apoptosis, Tumor Necrosis Factor Receptor Associated Protein 2, Chain A"/>
    <property type="match status" value="1"/>
</dbReference>
<sequence length="575" mass="63875">MAPSVKTCTASTQSPRVRSGGTPRENMSCYEVEKDSWDGACCGAELSACAAAMEKESGSFADGNPALTPSSSLQGAAQPDLQGYDVEFDPPLESKYECPICLMALRAAVQTPCGHRFCRGCIEKSIRDAGQKCPVDNEVLTEDQLFPDNFAKREILSLTVRCPNAGCGHKMELRNLEAHVEQCQFATLPCPMCQVSVWKNMLEEHQARECQRRTVSCPDCILTFLFEESEHHKQMCPLANVVCEYCSMELIRDQLASHCDTDCVKAPVACTFSFFGCQERMQRNDLAAHMQEFTQMHMRNMAEFLRSCSLLEAGSASGGAGPCEAAGPGSGPGSGSGPGPGATCACGPDLQHMRETVQHLEARLVRQDHQLRELSIHSETQATQLGDLRRQVRTLEDTVRELEAQQCQGVYVWRVEDFSTHLRSQESGQPVVIHSPGFYTGRPGYKLCLRLHLQTPSAPRCSNYISLFVHTMQGEFDSQLSWPFQGTIRLSILDQAEGQHHVEVMETKPDLLAFQRPTSQRNPKGFGYVTFMHLHSLQQGEFVRDDTLMVRCEVTSRFDCPRREGFHPRGSEASL</sequence>
<feature type="coiled-coil region" evidence="18">
    <location>
        <begin position="350"/>
        <end position="405"/>
    </location>
</feature>
<dbReference type="CDD" id="cd03776">
    <property type="entry name" value="MATH_TRAF6"/>
    <property type="match status" value="1"/>
</dbReference>
<feature type="domain" description="RING-type" evidence="20">
    <location>
        <begin position="98"/>
        <end position="137"/>
    </location>
</feature>
<feature type="domain" description="TRAF-type" evidence="22">
    <location>
        <begin position="178"/>
        <end position="220"/>
    </location>
</feature>
<feature type="domain" description="MATH" evidence="21">
    <location>
        <begin position="408"/>
        <end position="554"/>
    </location>
</feature>
<evidence type="ECO:0000256" key="1">
    <source>
        <dbReference type="ARBA" id="ARBA00000900"/>
    </source>
</evidence>
<dbReference type="GO" id="GO:0005164">
    <property type="term" value="F:tumor necrosis factor receptor binding"/>
    <property type="evidence" value="ECO:0007669"/>
    <property type="project" value="UniProtKB-UniRule"/>
</dbReference>
<dbReference type="InterPro" id="IPR037309">
    <property type="entry name" value="TRAF6_MATH"/>
</dbReference>
<dbReference type="FunFam" id="2.60.210.10:FF:000010">
    <property type="entry name" value="TNF receptor-associated factor"/>
    <property type="match status" value="1"/>
</dbReference>
<evidence type="ECO:0000256" key="14">
    <source>
        <dbReference type="ARBA" id="ARBA00022833"/>
    </source>
</evidence>
<feature type="compositionally biased region" description="Gly residues" evidence="19">
    <location>
        <begin position="328"/>
        <end position="340"/>
    </location>
</feature>
<dbReference type="GO" id="GO:0043122">
    <property type="term" value="P:regulation of canonical NF-kappaB signal transduction"/>
    <property type="evidence" value="ECO:0007669"/>
    <property type="project" value="InterPro"/>
</dbReference>
<evidence type="ECO:0000259" key="21">
    <source>
        <dbReference type="PROSITE" id="PS50144"/>
    </source>
</evidence>
<evidence type="ECO:0000256" key="9">
    <source>
        <dbReference type="ARBA" id="ARBA00022679"/>
    </source>
</evidence>
<dbReference type="Pfam" id="PF21355">
    <property type="entry name" value="TRAF-mep_MATH"/>
    <property type="match status" value="1"/>
</dbReference>
<dbReference type="InterPro" id="IPR027139">
    <property type="entry name" value="TRAF6_RING-HC"/>
</dbReference>
<evidence type="ECO:0000256" key="8">
    <source>
        <dbReference type="ARBA" id="ARBA00022677"/>
    </source>
</evidence>
<evidence type="ECO:0000313" key="23">
    <source>
        <dbReference type="EMBL" id="KAJ8252636.1"/>
    </source>
</evidence>
<feature type="compositionally biased region" description="Polar residues" evidence="19">
    <location>
        <begin position="1"/>
        <end position="16"/>
    </location>
</feature>
<dbReference type="GO" id="GO:0141124">
    <property type="term" value="P:intracellular signaling cassette"/>
    <property type="evidence" value="ECO:0007669"/>
    <property type="project" value="UniProtKB-ARBA"/>
</dbReference>
<name>A0A9Q1HPK9_CONCO</name>
<dbReference type="InterPro" id="IPR001293">
    <property type="entry name" value="Znf_TRAF"/>
</dbReference>
<evidence type="ECO:0000256" key="12">
    <source>
        <dbReference type="ARBA" id="ARBA00022771"/>
    </source>
</evidence>
<gene>
    <name evidence="23" type="ORF">COCON_G00219480</name>
</gene>
<keyword evidence="11" id="KW-0677">Repeat</keyword>
<dbReference type="PROSITE" id="PS50144">
    <property type="entry name" value="MATH"/>
    <property type="match status" value="1"/>
</dbReference>
<dbReference type="FunFam" id="3.30.40.10:FF:000211">
    <property type="entry name" value="TNF receptor-associated factor"/>
    <property type="match status" value="1"/>
</dbReference>
<dbReference type="GO" id="GO:0005634">
    <property type="term" value="C:nucleus"/>
    <property type="evidence" value="ECO:0007669"/>
    <property type="project" value="UniProtKB-SubCell"/>
</dbReference>
<dbReference type="CDD" id="cd16643">
    <property type="entry name" value="mRING-HC-C3HC3D_TRAF6"/>
    <property type="match status" value="1"/>
</dbReference>
<reference evidence="23" key="1">
    <citation type="journal article" date="2023" name="Science">
        <title>Genome structures resolve the early diversification of teleost fishes.</title>
        <authorList>
            <person name="Parey E."/>
            <person name="Louis A."/>
            <person name="Montfort J."/>
            <person name="Bouchez O."/>
            <person name="Roques C."/>
            <person name="Iampietro C."/>
            <person name="Lluch J."/>
            <person name="Castinel A."/>
            <person name="Donnadieu C."/>
            <person name="Desvignes T."/>
            <person name="Floi Bucao C."/>
            <person name="Jouanno E."/>
            <person name="Wen M."/>
            <person name="Mejri S."/>
            <person name="Dirks R."/>
            <person name="Jansen H."/>
            <person name="Henkel C."/>
            <person name="Chen W.J."/>
            <person name="Zahm M."/>
            <person name="Cabau C."/>
            <person name="Klopp C."/>
            <person name="Thompson A.W."/>
            <person name="Robinson-Rechavi M."/>
            <person name="Braasch I."/>
            <person name="Lecointre G."/>
            <person name="Bobe J."/>
            <person name="Postlethwait J.H."/>
            <person name="Berthelot C."/>
            <person name="Roest Crollius H."/>
            <person name="Guiguen Y."/>
        </authorList>
    </citation>
    <scope>NUCLEOTIDE SEQUENCE</scope>
    <source>
        <strain evidence="23">Concon-B</strain>
    </source>
</reference>
<evidence type="ECO:0000256" key="17">
    <source>
        <dbReference type="PROSITE-ProRule" id="PRU00207"/>
    </source>
</evidence>
<dbReference type="GO" id="GO:0005938">
    <property type="term" value="C:cell cortex"/>
    <property type="evidence" value="ECO:0007669"/>
    <property type="project" value="UniProtKB-SubCell"/>
</dbReference>
<feature type="region of interest" description="Disordered" evidence="19">
    <location>
        <begin position="1"/>
        <end position="25"/>
    </location>
</feature>
<comment type="subcellular location">
    <subcellularLocation>
        <location evidence="4">Cytoplasm</location>
        <location evidence="4">Cell cortex</location>
    </subcellularLocation>
    <subcellularLocation>
        <location evidence="3">Lipid droplet</location>
    </subcellularLocation>
    <subcellularLocation>
        <location evidence="2">Nucleus</location>
    </subcellularLocation>
</comment>
<dbReference type="SMART" id="SM00184">
    <property type="entry name" value="RING"/>
    <property type="match status" value="1"/>
</dbReference>